<evidence type="ECO:0000256" key="4">
    <source>
        <dbReference type="ARBA" id="ARBA00023186"/>
    </source>
</evidence>
<accession>A0A1R3MBV7</accession>
<proteinExistence type="inferred from homology"/>
<dbReference type="FunCoup" id="A0A1R3MBV7">
    <property type="interactions" value="2813"/>
</dbReference>
<evidence type="ECO:0000256" key="2">
    <source>
        <dbReference type="ARBA" id="ARBA00022741"/>
    </source>
</evidence>
<dbReference type="HAMAP" id="MF_00600">
    <property type="entry name" value="CH60"/>
    <property type="match status" value="1"/>
</dbReference>
<dbReference type="NCBIfam" id="TIGR02348">
    <property type="entry name" value="GroEL"/>
    <property type="match status" value="1"/>
</dbReference>
<sequence>MYRAAASLASKARQAGSSSAARQVGSRLAWSRNYAAKDIKFGVEARALMLRGVEELADAVKVTMGPKGRNVVIEQSFGAPKVTKDGVTVAKSIEFKDRVKNVGASLVKQVANATNDTAGDGTTCATVLTKAIFTEGCKSVAAGMNAMDLRRGISMAVDAVVTNLKGMARMISTSEEIAQVGTISANGEREIGELIAKAMEKVGKEGVITIADGNTLYNELEVVEGMKLDRGYISPYFITNSKAQKCELEDPLILIHDKKVTNMHAVVKVLEMALKKQRPLLIVAEDVESEALGTLIINKLRAGIKVCAVKAPGFGENRKANLQDLAILTGGEVITEELGMNLENVEPHMLGSCKKVTVSKDDTVILDGAGDKKSIEERADQIRSAVENSTSDYDKEKLQERLAKLSGGVAVLKIGGASEAEVGEKKDRVTDALNATKAAVEEGIVPGGGVALLYASKELDKLQTANFDQKIGVQIIQNALKTPVHTIASNAGVEGAVVVGKLLEQGNTDLGYDAAKDEYVDMVKAGIIDPLKVIRTALVDAASVSSLMTTTESIIVEIPKEEAPAPAMGGMGGMDY</sequence>
<keyword evidence="3" id="KW-0067">ATP-binding</keyword>
<dbReference type="PRINTS" id="PR00298">
    <property type="entry name" value="CHAPERONIN60"/>
</dbReference>
<dbReference type="InterPro" id="IPR018370">
    <property type="entry name" value="Chaperonin_Cpn60_CS"/>
</dbReference>
<dbReference type="KEGG" id="zma:542707"/>
<name>A0A1R3MBV7_MAIZE</name>
<dbReference type="NCBIfam" id="NF009488">
    <property type="entry name" value="PRK12850.1"/>
    <property type="match status" value="1"/>
</dbReference>
<reference evidence="7" key="1">
    <citation type="submission" date="2015-12" db="EMBL/GenBank/DDBJ databases">
        <title>Update maize B73 reference genome by single molecule sequencing technologies.</title>
        <authorList>
            <consortium name="Maize Genome Sequencing Project"/>
            <person name="Ware D."/>
        </authorList>
    </citation>
    <scope>NUCLEOTIDE SEQUENCE [LARGE SCALE GENOMIC DNA]</scope>
    <source>
        <tissue evidence="7">Seedling</tissue>
    </source>
</reference>
<dbReference type="EMBL" id="CM007647">
    <property type="protein sequence ID" value="ONM06053.1"/>
    <property type="molecule type" value="Genomic_DNA"/>
</dbReference>
<dbReference type="Gene3D" id="3.30.260.10">
    <property type="entry name" value="TCP-1-like chaperonin intermediate domain"/>
    <property type="match status" value="1"/>
</dbReference>
<dbReference type="SUPFAM" id="SSF48592">
    <property type="entry name" value="GroEL equatorial domain-like"/>
    <property type="match status" value="1"/>
</dbReference>
<dbReference type="InterPro" id="IPR002423">
    <property type="entry name" value="Cpn60/GroEL/TCP-1"/>
</dbReference>
<dbReference type="GO" id="GO:0005524">
    <property type="term" value="F:ATP binding"/>
    <property type="evidence" value="ECO:0007669"/>
    <property type="project" value="UniProtKB-KW"/>
</dbReference>
<dbReference type="InterPro" id="IPR001844">
    <property type="entry name" value="Cpn60/GroEL"/>
</dbReference>
<dbReference type="NCBIfam" id="NF009489">
    <property type="entry name" value="PRK12851.1"/>
    <property type="match status" value="1"/>
</dbReference>
<dbReference type="InterPro" id="IPR027410">
    <property type="entry name" value="TCP-1-like_intermed_sf"/>
</dbReference>
<dbReference type="InterPro" id="IPR027413">
    <property type="entry name" value="GROEL-like_equatorial_sf"/>
</dbReference>
<evidence type="ECO:0000256" key="5">
    <source>
        <dbReference type="ARBA" id="ARBA00025467"/>
    </source>
</evidence>
<keyword evidence="2" id="KW-0547">Nucleotide-binding</keyword>
<accession>A0A317YBC9</accession>
<dbReference type="InParanoid" id="A0A1R3MBV7"/>
<gene>
    <name evidence="7" type="ORF">ZEAMMB73_Zm00001d032789</name>
</gene>
<dbReference type="SUPFAM" id="SSF54849">
    <property type="entry name" value="GroEL-intermediate domain like"/>
    <property type="match status" value="1"/>
</dbReference>
<dbReference type="Pfam" id="PF00118">
    <property type="entry name" value="Cpn60_TCP1"/>
    <property type="match status" value="1"/>
</dbReference>
<comment type="similarity">
    <text evidence="1 6">Belongs to the chaperonin (HSP60) family.</text>
</comment>
<dbReference type="GO" id="GO:0140662">
    <property type="term" value="F:ATP-dependent protein folding chaperone"/>
    <property type="evidence" value="ECO:0007669"/>
    <property type="project" value="InterPro"/>
</dbReference>
<dbReference type="SMR" id="A0A1R3MBV7"/>
<dbReference type="NCBIfam" id="NF009487">
    <property type="entry name" value="PRK12849.1"/>
    <property type="match status" value="1"/>
</dbReference>
<dbReference type="IntAct" id="A0A1R3MBV7">
    <property type="interactions" value="13"/>
</dbReference>
<dbReference type="Gene3D" id="3.50.7.10">
    <property type="entry name" value="GroEL"/>
    <property type="match status" value="1"/>
</dbReference>
<evidence type="ECO:0000313" key="7">
    <source>
        <dbReference type="EMBL" id="ONM06053.1"/>
    </source>
</evidence>
<dbReference type="OMA" id="LKDQHMN"/>
<organism evidence="7">
    <name type="scientific">Zea mays</name>
    <name type="common">Maize</name>
    <dbReference type="NCBI Taxonomy" id="4577"/>
    <lineage>
        <taxon>Eukaryota</taxon>
        <taxon>Viridiplantae</taxon>
        <taxon>Streptophyta</taxon>
        <taxon>Embryophyta</taxon>
        <taxon>Tracheophyta</taxon>
        <taxon>Spermatophyta</taxon>
        <taxon>Magnoliopsida</taxon>
        <taxon>Liliopsida</taxon>
        <taxon>Poales</taxon>
        <taxon>Poaceae</taxon>
        <taxon>PACMAD clade</taxon>
        <taxon>Panicoideae</taxon>
        <taxon>Andropogonodae</taxon>
        <taxon>Andropogoneae</taxon>
        <taxon>Tripsacinae</taxon>
        <taxon>Zea</taxon>
    </lineage>
</organism>
<dbReference type="OrthoDB" id="1733909at2759"/>
<dbReference type="ExpressionAtlas" id="A0A1R3MBV7">
    <property type="expression patterns" value="baseline and differential"/>
</dbReference>
<dbReference type="AlphaFoldDB" id="A0A1R3MBV7"/>
<evidence type="ECO:0000256" key="1">
    <source>
        <dbReference type="ARBA" id="ARBA00006607"/>
    </source>
</evidence>
<dbReference type="Gene3D" id="1.10.560.10">
    <property type="entry name" value="GroEL-like equatorial domain"/>
    <property type="match status" value="1"/>
</dbReference>
<keyword evidence="4" id="KW-0143">Chaperone</keyword>
<dbReference type="CDD" id="cd03344">
    <property type="entry name" value="GroEL"/>
    <property type="match status" value="1"/>
</dbReference>
<protein>
    <submittedName>
        <fullName evidence="7">Chaperonin2</fullName>
    </submittedName>
</protein>
<dbReference type="FunFam" id="1.10.560.10:FF:000001">
    <property type="entry name" value="60 kDa chaperonin"/>
    <property type="match status" value="1"/>
</dbReference>
<evidence type="ECO:0000256" key="6">
    <source>
        <dbReference type="RuleBase" id="RU000418"/>
    </source>
</evidence>
<dbReference type="NCBIfam" id="NF000592">
    <property type="entry name" value="PRK00013.1"/>
    <property type="match status" value="1"/>
</dbReference>
<dbReference type="PROSITE" id="PS00296">
    <property type="entry name" value="CHAPERONINS_CPN60"/>
    <property type="match status" value="1"/>
</dbReference>
<comment type="function">
    <text evidence="5">Implicated in mitochondrial protein import and macromolecular assembly. May facilitate the correct folding of imported proteins. May also prevent misfolding and promote the refolding and proper assembly of unfolded polypeptides generated under stress conditions in the mitochondrial matrix.</text>
</comment>
<dbReference type="InterPro" id="IPR027409">
    <property type="entry name" value="GroEL-like_apical_dom_sf"/>
</dbReference>
<dbReference type="GO" id="GO:0042026">
    <property type="term" value="P:protein refolding"/>
    <property type="evidence" value="ECO:0007669"/>
    <property type="project" value="InterPro"/>
</dbReference>
<dbReference type="PANTHER" id="PTHR45633">
    <property type="entry name" value="60 KDA HEAT SHOCK PROTEIN, MITOCHONDRIAL"/>
    <property type="match status" value="1"/>
</dbReference>
<dbReference type="SUPFAM" id="SSF52029">
    <property type="entry name" value="GroEL apical domain-like"/>
    <property type="match status" value="1"/>
</dbReference>
<dbReference type="FunFam" id="3.50.7.10:FF:000001">
    <property type="entry name" value="60 kDa chaperonin"/>
    <property type="match status" value="1"/>
</dbReference>
<evidence type="ECO:0000256" key="3">
    <source>
        <dbReference type="ARBA" id="ARBA00022840"/>
    </source>
</evidence>